<dbReference type="SUPFAM" id="SSF50814">
    <property type="entry name" value="Lipocalins"/>
    <property type="match status" value="1"/>
</dbReference>
<reference evidence="1" key="1">
    <citation type="submission" date="2020-07" db="EMBL/GenBank/DDBJ databases">
        <title>Clarias magur genome sequencing, assembly and annotation.</title>
        <authorList>
            <person name="Kushwaha B."/>
            <person name="Kumar R."/>
            <person name="Das P."/>
            <person name="Joshi C.G."/>
            <person name="Kumar D."/>
            <person name="Nagpure N.S."/>
            <person name="Pandey M."/>
            <person name="Agarwal S."/>
            <person name="Srivastava S."/>
            <person name="Singh M."/>
            <person name="Sahoo L."/>
            <person name="Jayasankar P."/>
            <person name="Meher P.K."/>
            <person name="Koringa P.G."/>
            <person name="Iquebal M.A."/>
            <person name="Das S.P."/>
            <person name="Bit A."/>
            <person name="Patnaik S."/>
            <person name="Patel N."/>
            <person name="Shah T.M."/>
            <person name="Hinsu A."/>
            <person name="Jena J.K."/>
        </authorList>
    </citation>
    <scope>NUCLEOTIDE SEQUENCE</scope>
    <source>
        <strain evidence="1">CIFAMagur01</strain>
        <tissue evidence="1">Testis</tissue>
    </source>
</reference>
<dbReference type="OrthoDB" id="9048943at2759"/>
<protein>
    <submittedName>
        <fullName evidence="1">Lipocalin-like</fullName>
    </submittedName>
</protein>
<feature type="non-terminal residue" evidence="1">
    <location>
        <position position="77"/>
    </location>
</feature>
<proteinExistence type="predicted"/>
<name>A0A8J4TWT8_CLAMG</name>
<evidence type="ECO:0000313" key="1">
    <source>
        <dbReference type="EMBL" id="KAF5893511.1"/>
    </source>
</evidence>
<dbReference type="EMBL" id="QNUK01000430">
    <property type="protein sequence ID" value="KAF5893511.1"/>
    <property type="molecule type" value="Genomic_DNA"/>
</dbReference>
<dbReference type="InterPro" id="IPR012674">
    <property type="entry name" value="Calycin"/>
</dbReference>
<dbReference type="Gene3D" id="2.40.128.20">
    <property type="match status" value="1"/>
</dbReference>
<accession>A0A8J4TWT8</accession>
<gene>
    <name evidence="1" type="primary">lcnl</name>
    <name evidence="1" type="ORF">DAT39_016791</name>
</gene>
<comment type="caution">
    <text evidence="1">The sequence shown here is derived from an EMBL/GenBank/DDBJ whole genome shotgun (WGS) entry which is preliminary data.</text>
</comment>
<evidence type="ECO:0000313" key="2">
    <source>
        <dbReference type="Proteomes" id="UP000727407"/>
    </source>
</evidence>
<organism evidence="1 2">
    <name type="scientific">Clarias magur</name>
    <name type="common">Asian catfish</name>
    <name type="synonym">Macropteronotus magur</name>
    <dbReference type="NCBI Taxonomy" id="1594786"/>
    <lineage>
        <taxon>Eukaryota</taxon>
        <taxon>Metazoa</taxon>
        <taxon>Chordata</taxon>
        <taxon>Craniata</taxon>
        <taxon>Vertebrata</taxon>
        <taxon>Euteleostomi</taxon>
        <taxon>Actinopterygii</taxon>
        <taxon>Neopterygii</taxon>
        <taxon>Teleostei</taxon>
        <taxon>Ostariophysi</taxon>
        <taxon>Siluriformes</taxon>
        <taxon>Clariidae</taxon>
        <taxon>Clarias</taxon>
    </lineage>
</organism>
<keyword evidence="2" id="KW-1185">Reference proteome</keyword>
<sequence length="77" mass="8491">MGGKWYLSGTATGPGWIDDPKWVEKVSVLIVTPTTGGDMQVKNSLMRTDGTTELGCIKVYNILVKTRTVGKFYFNSM</sequence>
<dbReference type="Proteomes" id="UP000727407">
    <property type="component" value="Unassembled WGS sequence"/>
</dbReference>
<dbReference type="AlphaFoldDB" id="A0A8J4TWT8"/>